<evidence type="ECO:0000313" key="2">
    <source>
        <dbReference type="EMBL" id="MBB6439933.1"/>
    </source>
</evidence>
<dbReference type="Proteomes" id="UP000540423">
    <property type="component" value="Unassembled WGS sequence"/>
</dbReference>
<evidence type="ECO:0000313" key="3">
    <source>
        <dbReference type="Proteomes" id="UP000540423"/>
    </source>
</evidence>
<accession>A0A7X0LSQ0</accession>
<evidence type="ECO:0000256" key="1">
    <source>
        <dbReference type="SAM" id="MobiDB-lite"/>
    </source>
</evidence>
<proteinExistence type="predicted"/>
<sequence length="67" mass="8096">MWLPEEGHLLRREWARRDAIRWAQDDYRRPCAISLLDEFPYMANKTPLYPNRERPMAQRAPRLGEQG</sequence>
<dbReference type="RefSeq" id="WP_185036419.1">
    <property type="nucleotide sequence ID" value="NZ_BNBN01000019.1"/>
</dbReference>
<keyword evidence="3" id="KW-1185">Reference proteome</keyword>
<feature type="region of interest" description="Disordered" evidence="1">
    <location>
        <begin position="47"/>
        <end position="67"/>
    </location>
</feature>
<comment type="caution">
    <text evidence="2">The sequence shown here is derived from an EMBL/GenBank/DDBJ whole genome shotgun (WGS) entry which is preliminary data.</text>
</comment>
<protein>
    <submittedName>
        <fullName evidence="2">Uncharacterized protein</fullName>
    </submittedName>
</protein>
<organism evidence="2 3">
    <name type="scientific">Streptomyces candidus</name>
    <dbReference type="NCBI Taxonomy" id="67283"/>
    <lineage>
        <taxon>Bacteria</taxon>
        <taxon>Bacillati</taxon>
        <taxon>Actinomycetota</taxon>
        <taxon>Actinomycetes</taxon>
        <taxon>Kitasatosporales</taxon>
        <taxon>Streptomycetaceae</taxon>
        <taxon>Streptomyces</taxon>
    </lineage>
</organism>
<dbReference type="EMBL" id="JACHEM010000032">
    <property type="protein sequence ID" value="MBB6439933.1"/>
    <property type="molecule type" value="Genomic_DNA"/>
</dbReference>
<reference evidence="2 3" key="1">
    <citation type="submission" date="2020-08" db="EMBL/GenBank/DDBJ databases">
        <title>Genomic Encyclopedia of Type Strains, Phase IV (KMG-IV): sequencing the most valuable type-strain genomes for metagenomic binning, comparative biology and taxonomic classification.</title>
        <authorList>
            <person name="Goeker M."/>
        </authorList>
    </citation>
    <scope>NUCLEOTIDE SEQUENCE [LARGE SCALE GENOMIC DNA]</scope>
    <source>
        <strain evidence="2 3">DSM 40141</strain>
    </source>
</reference>
<name>A0A7X0LSQ0_9ACTN</name>
<dbReference type="AlphaFoldDB" id="A0A7X0LSQ0"/>
<gene>
    <name evidence="2" type="ORF">HNQ79_006446</name>
</gene>